<gene>
    <name evidence="1" type="ORF">Amon02_001189600</name>
</gene>
<accession>A0ACB5U8E4</accession>
<evidence type="ECO:0000313" key="1">
    <source>
        <dbReference type="EMBL" id="GMF03744.1"/>
    </source>
</evidence>
<dbReference type="EMBL" id="BSXS01013224">
    <property type="protein sequence ID" value="GMF03744.1"/>
    <property type="molecule type" value="Genomic_DNA"/>
</dbReference>
<protein>
    <submittedName>
        <fullName evidence="1">Unnamed protein product</fullName>
    </submittedName>
</protein>
<name>A0ACB5U8E4_AMBMO</name>
<keyword evidence="2" id="KW-1185">Reference proteome</keyword>
<dbReference type="Proteomes" id="UP001165064">
    <property type="component" value="Unassembled WGS sequence"/>
</dbReference>
<organism evidence="1 2">
    <name type="scientific">Ambrosiozyma monospora</name>
    <name type="common">Yeast</name>
    <name type="synonym">Endomycopsis monosporus</name>
    <dbReference type="NCBI Taxonomy" id="43982"/>
    <lineage>
        <taxon>Eukaryota</taxon>
        <taxon>Fungi</taxon>
        <taxon>Dikarya</taxon>
        <taxon>Ascomycota</taxon>
        <taxon>Saccharomycotina</taxon>
        <taxon>Pichiomycetes</taxon>
        <taxon>Pichiales</taxon>
        <taxon>Pichiaceae</taxon>
        <taxon>Ambrosiozyma</taxon>
    </lineage>
</organism>
<proteinExistence type="predicted"/>
<reference evidence="1" key="1">
    <citation type="submission" date="2023-04" db="EMBL/GenBank/DDBJ databases">
        <title>Ambrosiozyma monospora NBRC 10751.</title>
        <authorList>
            <person name="Ichikawa N."/>
            <person name="Sato H."/>
            <person name="Tonouchi N."/>
        </authorList>
    </citation>
    <scope>NUCLEOTIDE SEQUENCE</scope>
    <source>
        <strain evidence="1">NBRC 10751</strain>
    </source>
</reference>
<evidence type="ECO:0000313" key="2">
    <source>
        <dbReference type="Proteomes" id="UP001165064"/>
    </source>
</evidence>
<comment type="caution">
    <text evidence="1">The sequence shown here is derived from an EMBL/GenBank/DDBJ whole genome shotgun (WGS) entry which is preliminary data.</text>
</comment>
<sequence>MDCKIYVDTDLDICYSRRLLRDIVERGRDLEGIIKQWDDFVKPNSVRFVKPTMNSADVVIPRGSDNIIAIDMIIQHIRKQLHSKSVEHVQQLKKLGKAIKPIDKTKIHVLPKTNQLLGMKTILLNKDTSNDEFIFYFNRIATILIYASLELVQYTPLPPSGQPVISPTDDP</sequence>